<dbReference type="InterPro" id="IPR052708">
    <property type="entry name" value="PxpC"/>
</dbReference>
<dbReference type="SMART" id="SM00796">
    <property type="entry name" value="AHS1"/>
    <property type="match status" value="1"/>
</dbReference>
<dbReference type="AlphaFoldDB" id="A0A4Y4B788"/>
<protein>
    <submittedName>
        <fullName evidence="7">Allophanate hydrolase</fullName>
    </submittedName>
</protein>
<dbReference type="Gene3D" id="3.30.1360.40">
    <property type="match status" value="1"/>
</dbReference>
<evidence type="ECO:0000313" key="8">
    <source>
        <dbReference type="Proteomes" id="UP000317410"/>
    </source>
</evidence>
<dbReference type="InterPro" id="IPR029000">
    <property type="entry name" value="Cyclophilin-like_dom_sf"/>
</dbReference>
<dbReference type="Pfam" id="PF02682">
    <property type="entry name" value="CT_C_D"/>
    <property type="match status" value="1"/>
</dbReference>
<keyword evidence="1" id="KW-0547">Nucleotide-binding</keyword>
<dbReference type="InterPro" id="IPR003778">
    <property type="entry name" value="CT_A_B"/>
</dbReference>
<dbReference type="PANTHER" id="PTHR43309">
    <property type="entry name" value="5-OXOPROLINASE SUBUNIT C"/>
    <property type="match status" value="1"/>
</dbReference>
<sequence>MRIRTASDHALLVEADDLDEAMRLNLAWEGIPGIVERIPGARTVLVRFDPLRVSASDLATALAATPIDTAHLPGTGEVTVPVRYDGEDLEEAASLLGVTAEELVNRHLAAHWRVAFSGFAPGFGYVVSSDPLFDVPRRASPRTRVPAGSVALAGEFTGVYPRESPGGWQLIGRTDAAMWDIDRDPPALLSPGTAVRFERVRDEARLDVMGLDAARLDRTGGSPEPARRAAPQPTPADAEGAGRGAEAAVEVVRASLQLLVQDAGRSGYAALGVSASGVADRRAMRDANRAVGNTARAAVLESVGGVVLRFRGAGVAAVTGASGALTLEEAGGGVRPVTHGEPFATVDGDELTLGHPERGLRYVIAVRGGVDAAPALGSRAADTLAGLGPLALTAGTVLPIGDAGRHAVDPAVVARGLPAPGDLVDLEITLGPRDDWFTTAAVETLTGQEWTVTPRSDRVGIRLQGQVPLERALGGELPSEGAVTGAIQVPPDGQPVLFLPDHPLTGGYPIIGALTDRSLDLAGQLAPGVRLRFTVKESS</sequence>
<feature type="compositionally biased region" description="Low complexity" evidence="4">
    <location>
        <begin position="228"/>
        <end position="242"/>
    </location>
</feature>
<feature type="domain" description="Carboxyltransferase" evidence="6">
    <location>
        <begin position="270"/>
        <end position="539"/>
    </location>
</feature>
<keyword evidence="2 7" id="KW-0378">Hydrolase</keyword>
<proteinExistence type="predicted"/>
<organism evidence="7 8">
    <name type="scientific">Microbacterium maritypicum</name>
    <name type="common">Microbacterium liquefaciens</name>
    <dbReference type="NCBI Taxonomy" id="33918"/>
    <lineage>
        <taxon>Bacteria</taxon>
        <taxon>Bacillati</taxon>
        <taxon>Actinomycetota</taxon>
        <taxon>Actinomycetes</taxon>
        <taxon>Micrococcales</taxon>
        <taxon>Microbacteriaceae</taxon>
        <taxon>Microbacterium</taxon>
    </lineage>
</organism>
<dbReference type="EMBL" id="BJNQ01000009">
    <property type="protein sequence ID" value="GEC75399.1"/>
    <property type="molecule type" value="Genomic_DNA"/>
</dbReference>
<dbReference type="SUPFAM" id="SSF160467">
    <property type="entry name" value="PH0987 N-terminal domain-like"/>
    <property type="match status" value="1"/>
</dbReference>
<evidence type="ECO:0000259" key="5">
    <source>
        <dbReference type="SMART" id="SM00796"/>
    </source>
</evidence>
<feature type="domain" description="Carboxyltransferase" evidence="5">
    <location>
        <begin position="1"/>
        <end position="189"/>
    </location>
</feature>
<evidence type="ECO:0000256" key="3">
    <source>
        <dbReference type="ARBA" id="ARBA00022840"/>
    </source>
</evidence>
<dbReference type="Gene3D" id="2.40.100.10">
    <property type="entry name" value="Cyclophilin-like"/>
    <property type="match status" value="2"/>
</dbReference>
<evidence type="ECO:0000259" key="6">
    <source>
        <dbReference type="SMART" id="SM00797"/>
    </source>
</evidence>
<reference evidence="7 8" key="1">
    <citation type="submission" date="2019-06" db="EMBL/GenBank/DDBJ databases">
        <title>Whole genome shotgun sequence of Microbacterium liquefaciens NBRC 15037.</title>
        <authorList>
            <person name="Hosoyama A."/>
            <person name="Uohara A."/>
            <person name="Ohji S."/>
            <person name="Ichikawa N."/>
        </authorList>
    </citation>
    <scope>NUCLEOTIDE SEQUENCE [LARGE SCALE GENOMIC DNA]</scope>
    <source>
        <strain evidence="7 8">NBRC 15037</strain>
    </source>
</reference>
<feature type="region of interest" description="Disordered" evidence="4">
    <location>
        <begin position="215"/>
        <end position="242"/>
    </location>
</feature>
<gene>
    <name evidence="7" type="ORF">MLI01_15440</name>
</gene>
<dbReference type="SMART" id="SM00797">
    <property type="entry name" value="AHS2"/>
    <property type="match status" value="1"/>
</dbReference>
<evidence type="ECO:0000256" key="2">
    <source>
        <dbReference type="ARBA" id="ARBA00022801"/>
    </source>
</evidence>
<dbReference type="Proteomes" id="UP000317410">
    <property type="component" value="Unassembled WGS sequence"/>
</dbReference>
<dbReference type="SUPFAM" id="SSF50891">
    <property type="entry name" value="Cyclophilin-like"/>
    <property type="match status" value="2"/>
</dbReference>
<keyword evidence="3" id="KW-0067">ATP-binding</keyword>
<dbReference type="PANTHER" id="PTHR43309:SF3">
    <property type="entry name" value="5-OXOPROLINASE SUBUNIT C"/>
    <property type="match status" value="1"/>
</dbReference>
<name>A0A4Y4B788_MICMQ</name>
<dbReference type="GO" id="GO:0016787">
    <property type="term" value="F:hydrolase activity"/>
    <property type="evidence" value="ECO:0007669"/>
    <property type="project" value="UniProtKB-KW"/>
</dbReference>
<dbReference type="GO" id="GO:0005524">
    <property type="term" value="F:ATP binding"/>
    <property type="evidence" value="ECO:0007669"/>
    <property type="project" value="UniProtKB-KW"/>
</dbReference>
<accession>A0A4Y4B788</accession>
<dbReference type="Pfam" id="PF02626">
    <property type="entry name" value="CT_A_B"/>
    <property type="match status" value="1"/>
</dbReference>
<evidence type="ECO:0000313" key="7">
    <source>
        <dbReference type="EMBL" id="GEC75399.1"/>
    </source>
</evidence>
<dbReference type="InterPro" id="IPR003833">
    <property type="entry name" value="CT_C_D"/>
</dbReference>
<evidence type="ECO:0000256" key="1">
    <source>
        <dbReference type="ARBA" id="ARBA00022741"/>
    </source>
</evidence>
<dbReference type="RefSeq" id="WP_141386506.1">
    <property type="nucleotide sequence ID" value="NZ_BJNQ01000009.1"/>
</dbReference>
<evidence type="ECO:0000256" key="4">
    <source>
        <dbReference type="SAM" id="MobiDB-lite"/>
    </source>
</evidence>
<comment type="caution">
    <text evidence="7">The sequence shown here is derived from an EMBL/GenBank/DDBJ whole genome shotgun (WGS) entry which is preliminary data.</text>
</comment>